<name>A0A3G1GND1_9CUCU</name>
<dbReference type="EC" id="7.1.1.2" evidence="3"/>
<keyword evidence="7 16" id="KW-0812">Transmembrane</keyword>
<dbReference type="PANTHER" id="PTHR11435">
    <property type="entry name" value="NADH UBIQUINONE OXIDOREDUCTASE SUBUNIT ND6"/>
    <property type="match status" value="1"/>
</dbReference>
<evidence type="ECO:0000256" key="7">
    <source>
        <dbReference type="ARBA" id="ARBA00022692"/>
    </source>
</evidence>
<keyword evidence="11" id="KW-0520">NAD</keyword>
<evidence type="ECO:0000256" key="6">
    <source>
        <dbReference type="ARBA" id="ARBA00022660"/>
    </source>
</evidence>
<comment type="catalytic activity">
    <reaction evidence="15">
        <text>a ubiquinone + NADH + 5 H(+)(in) = a ubiquinol + NAD(+) + 4 H(+)(out)</text>
        <dbReference type="Rhea" id="RHEA:29091"/>
        <dbReference type="Rhea" id="RHEA-COMP:9565"/>
        <dbReference type="Rhea" id="RHEA-COMP:9566"/>
        <dbReference type="ChEBI" id="CHEBI:15378"/>
        <dbReference type="ChEBI" id="CHEBI:16389"/>
        <dbReference type="ChEBI" id="CHEBI:17976"/>
        <dbReference type="ChEBI" id="CHEBI:57540"/>
        <dbReference type="ChEBI" id="CHEBI:57945"/>
        <dbReference type="EC" id="7.1.1.2"/>
    </reaction>
</comment>
<evidence type="ECO:0000256" key="1">
    <source>
        <dbReference type="ARBA" id="ARBA00004225"/>
    </source>
</evidence>
<dbReference type="GO" id="GO:0008137">
    <property type="term" value="F:NADH dehydrogenase (ubiquinone) activity"/>
    <property type="evidence" value="ECO:0007669"/>
    <property type="project" value="UniProtKB-EC"/>
</dbReference>
<accession>A0A3G1GND1</accession>
<comment type="subcellular location">
    <subcellularLocation>
        <location evidence="1">Mitochondrion membrane</location>
        <topology evidence="1">Multi-pass membrane protein</topology>
    </subcellularLocation>
</comment>
<evidence type="ECO:0000313" key="17">
    <source>
        <dbReference type="EMBL" id="APX39284.1"/>
    </source>
</evidence>
<sequence length="166" mass="19818">MLILPLLIMNTLLFIFMHHPLSCGLILLIQTILTAFLSGMMNYNFWYSYILFLIMVGGMLILFIYMTSIASNEKFKLNKNLMLIISMFIIMIMMMTLIDLFYLNYFLHVQDMKMLNMNFNNNMSFKKYFNFPNFTLMFMMIIYLFITLIAIVKITNNTYGPLRQKF</sequence>
<keyword evidence="5" id="KW-0813">Transport</keyword>
<keyword evidence="6" id="KW-0679">Respiratory chain</keyword>
<keyword evidence="13 16" id="KW-0472">Membrane</keyword>
<evidence type="ECO:0000256" key="10">
    <source>
        <dbReference type="ARBA" id="ARBA00022989"/>
    </source>
</evidence>
<dbReference type="EMBL" id="KX943356">
    <property type="protein sequence ID" value="APX39284.1"/>
    <property type="molecule type" value="Genomic_DNA"/>
</dbReference>
<keyword evidence="10 16" id="KW-1133">Transmembrane helix</keyword>
<keyword evidence="9" id="KW-0249">Electron transport</keyword>
<feature type="transmembrane region" description="Helical" evidence="16">
    <location>
        <begin position="134"/>
        <end position="155"/>
    </location>
</feature>
<proteinExistence type="inferred from homology"/>
<evidence type="ECO:0000256" key="12">
    <source>
        <dbReference type="ARBA" id="ARBA00023128"/>
    </source>
</evidence>
<evidence type="ECO:0000256" key="15">
    <source>
        <dbReference type="ARBA" id="ARBA00049551"/>
    </source>
</evidence>
<evidence type="ECO:0000256" key="4">
    <source>
        <dbReference type="ARBA" id="ARBA00021095"/>
    </source>
</evidence>
<evidence type="ECO:0000256" key="16">
    <source>
        <dbReference type="SAM" id="Phobius"/>
    </source>
</evidence>
<dbReference type="InterPro" id="IPR050269">
    <property type="entry name" value="ComplexI_Subunit6"/>
</dbReference>
<comment type="similarity">
    <text evidence="2">Belongs to the complex I subunit 6 family.</text>
</comment>
<feature type="transmembrane region" description="Helical" evidence="16">
    <location>
        <begin position="12"/>
        <end position="33"/>
    </location>
</feature>
<dbReference type="PANTHER" id="PTHR11435:SF1">
    <property type="entry name" value="NADH-UBIQUINONE OXIDOREDUCTASE CHAIN 6"/>
    <property type="match status" value="1"/>
</dbReference>
<evidence type="ECO:0000256" key="2">
    <source>
        <dbReference type="ARBA" id="ARBA00005698"/>
    </source>
</evidence>
<feature type="transmembrane region" description="Helical" evidence="16">
    <location>
        <begin position="45"/>
        <end position="69"/>
    </location>
</feature>
<evidence type="ECO:0000256" key="9">
    <source>
        <dbReference type="ARBA" id="ARBA00022982"/>
    </source>
</evidence>
<evidence type="ECO:0000256" key="11">
    <source>
        <dbReference type="ARBA" id="ARBA00023027"/>
    </source>
</evidence>
<geneLocation type="mitochondrion" evidence="17"/>
<keyword evidence="12 17" id="KW-0496">Mitochondrion</keyword>
<organism evidence="17">
    <name type="scientific">Psylliodes gougeleti</name>
    <dbReference type="NCBI Taxonomy" id="467380"/>
    <lineage>
        <taxon>Eukaryota</taxon>
        <taxon>Metazoa</taxon>
        <taxon>Ecdysozoa</taxon>
        <taxon>Arthropoda</taxon>
        <taxon>Hexapoda</taxon>
        <taxon>Insecta</taxon>
        <taxon>Pterygota</taxon>
        <taxon>Neoptera</taxon>
        <taxon>Endopterygota</taxon>
        <taxon>Coleoptera</taxon>
        <taxon>Polyphaga</taxon>
        <taxon>Cucujiformia</taxon>
        <taxon>Chrysomeloidea</taxon>
        <taxon>Chrysomelidae</taxon>
        <taxon>Galerucinae</taxon>
        <taxon>Alticini</taxon>
        <taxon>Psylliodes</taxon>
    </lineage>
</organism>
<evidence type="ECO:0000256" key="5">
    <source>
        <dbReference type="ARBA" id="ARBA00022448"/>
    </source>
</evidence>
<evidence type="ECO:0000256" key="14">
    <source>
        <dbReference type="ARBA" id="ARBA00031019"/>
    </source>
</evidence>
<keyword evidence="8" id="KW-1278">Translocase</keyword>
<evidence type="ECO:0000256" key="13">
    <source>
        <dbReference type="ARBA" id="ARBA00023136"/>
    </source>
</evidence>
<protein>
    <recommendedName>
        <fullName evidence="4">NADH-ubiquinone oxidoreductase chain 6</fullName>
        <ecNumber evidence="3">7.1.1.2</ecNumber>
    </recommendedName>
    <alternativeName>
        <fullName evidence="14">NADH dehydrogenase subunit 6</fullName>
    </alternativeName>
</protein>
<reference evidence="17" key="1">
    <citation type="journal article" date="2015" name="Methods Ecol Evol 6">
        <title>Validating the power of mitochondrial metagenomics for community ecology and phylogenetics of complex assemblages.</title>
        <authorList>
            <person name="Gomez-Rodriguez C."/>
            <person name="Crampton-Platt A."/>
            <person name="Timmermans M.J.T.N."/>
            <person name="Baselga A."/>
            <person name="Vogler A.P."/>
        </authorList>
    </citation>
    <scope>NUCLEOTIDE SEQUENCE</scope>
</reference>
<evidence type="ECO:0000256" key="8">
    <source>
        <dbReference type="ARBA" id="ARBA00022967"/>
    </source>
</evidence>
<dbReference type="AlphaFoldDB" id="A0A3G1GND1"/>
<feature type="transmembrane region" description="Helical" evidence="16">
    <location>
        <begin position="81"/>
        <end position="107"/>
    </location>
</feature>
<gene>
    <name evidence="17" type="primary">nad6</name>
</gene>
<evidence type="ECO:0000256" key="3">
    <source>
        <dbReference type="ARBA" id="ARBA00012944"/>
    </source>
</evidence>
<dbReference type="GO" id="GO:0031966">
    <property type="term" value="C:mitochondrial membrane"/>
    <property type="evidence" value="ECO:0007669"/>
    <property type="project" value="UniProtKB-SubCell"/>
</dbReference>